<organism evidence="3 4">
    <name type="scientific">Actinotalea ferrariae CF5-4</name>
    <dbReference type="NCBI Taxonomy" id="948458"/>
    <lineage>
        <taxon>Bacteria</taxon>
        <taxon>Bacillati</taxon>
        <taxon>Actinomycetota</taxon>
        <taxon>Actinomycetes</taxon>
        <taxon>Micrococcales</taxon>
        <taxon>Cellulomonadaceae</taxon>
        <taxon>Actinotalea</taxon>
    </lineage>
</organism>
<evidence type="ECO:0000256" key="1">
    <source>
        <dbReference type="ARBA" id="ARBA00022801"/>
    </source>
</evidence>
<dbReference type="CDD" id="cd03673">
    <property type="entry name" value="NUDIX_Ap6A_hydrolase"/>
    <property type="match status" value="1"/>
</dbReference>
<dbReference type="Proteomes" id="UP000019753">
    <property type="component" value="Unassembled WGS sequence"/>
</dbReference>
<evidence type="ECO:0000313" key="3">
    <source>
        <dbReference type="EMBL" id="EYR64354.1"/>
    </source>
</evidence>
<name>A0A021VT60_9CELL</name>
<dbReference type="Gene3D" id="3.40.50.1240">
    <property type="entry name" value="Phosphoglycerate mutase-like"/>
    <property type="match status" value="1"/>
</dbReference>
<dbReference type="CDD" id="cd07067">
    <property type="entry name" value="HP_PGM_like"/>
    <property type="match status" value="1"/>
</dbReference>
<comment type="caution">
    <text evidence="3">The sequence shown here is derived from an EMBL/GenBank/DDBJ whole genome shotgun (WGS) entry which is preliminary data.</text>
</comment>
<dbReference type="EMBL" id="AXCW01000036">
    <property type="protein sequence ID" value="EYR64354.1"/>
    <property type="molecule type" value="Genomic_DNA"/>
</dbReference>
<dbReference type="InterPro" id="IPR000086">
    <property type="entry name" value="NUDIX_hydrolase_dom"/>
</dbReference>
<dbReference type="AlphaFoldDB" id="A0A021VT60"/>
<dbReference type="Pfam" id="PF00293">
    <property type="entry name" value="NUDIX"/>
    <property type="match status" value="1"/>
</dbReference>
<evidence type="ECO:0000313" key="4">
    <source>
        <dbReference type="Proteomes" id="UP000019753"/>
    </source>
</evidence>
<dbReference type="GO" id="GO:0006754">
    <property type="term" value="P:ATP biosynthetic process"/>
    <property type="evidence" value="ECO:0007669"/>
    <property type="project" value="TreeGrafter"/>
</dbReference>
<dbReference type="InterPro" id="IPR029033">
    <property type="entry name" value="His_PPase_superfam"/>
</dbReference>
<dbReference type="Pfam" id="PF00300">
    <property type="entry name" value="His_Phos_1"/>
    <property type="match status" value="1"/>
</dbReference>
<dbReference type="SMART" id="SM00855">
    <property type="entry name" value="PGAM"/>
    <property type="match status" value="1"/>
</dbReference>
<keyword evidence="4" id="KW-1185">Reference proteome</keyword>
<dbReference type="InterPro" id="IPR051325">
    <property type="entry name" value="Nudix_hydrolase_domain"/>
</dbReference>
<protein>
    <recommendedName>
        <fullName evidence="2">Nudix hydrolase domain-containing protein</fullName>
    </recommendedName>
</protein>
<accession>A0A021VT60</accession>
<dbReference type="PROSITE" id="PS51462">
    <property type="entry name" value="NUDIX"/>
    <property type="match status" value="1"/>
</dbReference>
<dbReference type="InterPro" id="IPR013078">
    <property type="entry name" value="His_Pase_superF_clade-1"/>
</dbReference>
<dbReference type="PANTHER" id="PTHR21340">
    <property type="entry name" value="DIADENOSINE 5,5-P1,P4-TETRAPHOSPHATE PYROPHOSPHOHYDROLASE MUTT"/>
    <property type="match status" value="1"/>
</dbReference>
<dbReference type="GO" id="GO:0006167">
    <property type="term" value="P:AMP biosynthetic process"/>
    <property type="evidence" value="ECO:0007669"/>
    <property type="project" value="TreeGrafter"/>
</dbReference>
<gene>
    <name evidence="3" type="ORF">N866_12335</name>
</gene>
<dbReference type="PANTHER" id="PTHR21340:SF0">
    <property type="entry name" value="BIS(5'-NUCLEOSYL)-TETRAPHOSPHATASE [ASYMMETRICAL]"/>
    <property type="match status" value="1"/>
</dbReference>
<dbReference type="InterPro" id="IPR015797">
    <property type="entry name" value="NUDIX_hydrolase-like_dom_sf"/>
</dbReference>
<keyword evidence="1" id="KW-0378">Hydrolase</keyword>
<feature type="domain" description="Nudix hydrolase" evidence="2">
    <location>
        <begin position="16"/>
        <end position="155"/>
    </location>
</feature>
<evidence type="ECO:0000259" key="2">
    <source>
        <dbReference type="PROSITE" id="PS51462"/>
    </source>
</evidence>
<proteinExistence type="predicted"/>
<sequence>MAAVETAPGAALNGRGVVEAAGALVWRERDGRLELPVVHRPRYKDWSWPKGKVDPGEQLPAAAVREVAEEIDEQVVLGVPLPSLRYTTSDGRTKRVHYWAARCATDDDAAALTVRPQVERAPLEEIDDVVWVSAATAGELLTRRADRAPLETLLTLWERGRLATRAVVVARHGRAQRRSAWKGGEETRPLTAQGRAQAKALVPVLAAFGVGEVVTSPWERCLSTVVPYAERTGLPVRTVDALTEDAFKADPAASARVVEELLSSPRDVVLSTHRPVLRSVMDAVGEGTRRWTIGALPEKDPWLRTGEALIAHVTGSGAAARVVAVERHRGAANGD</sequence>
<dbReference type="Gene3D" id="3.90.79.10">
    <property type="entry name" value="Nucleoside Triphosphate Pyrophosphohydrolase"/>
    <property type="match status" value="1"/>
</dbReference>
<reference evidence="3 4" key="1">
    <citation type="submission" date="2014-01" db="EMBL/GenBank/DDBJ databases">
        <title>Actinotalea ferrariae CF5-4.</title>
        <authorList>
            <person name="Chen F."/>
            <person name="Li Y."/>
            <person name="Wang G."/>
        </authorList>
    </citation>
    <scope>NUCLEOTIDE SEQUENCE [LARGE SCALE GENOMIC DNA]</scope>
    <source>
        <strain evidence="3 4">CF5-4</strain>
    </source>
</reference>
<dbReference type="SUPFAM" id="SSF53254">
    <property type="entry name" value="Phosphoglycerate mutase-like"/>
    <property type="match status" value="1"/>
</dbReference>
<dbReference type="GO" id="GO:0004081">
    <property type="term" value="F:bis(5'-nucleosyl)-tetraphosphatase (asymmetrical) activity"/>
    <property type="evidence" value="ECO:0007669"/>
    <property type="project" value="TreeGrafter"/>
</dbReference>
<dbReference type="SUPFAM" id="SSF55811">
    <property type="entry name" value="Nudix"/>
    <property type="match status" value="1"/>
</dbReference>